<accession>A0A847RUI8</accession>
<dbReference type="Pfam" id="PF20050">
    <property type="entry name" value="DUF6452"/>
    <property type="match status" value="1"/>
</dbReference>
<name>A0A847RUI8_9BACT</name>
<organism evidence="1 2">
    <name type="scientific">Chitinophaga varians</name>
    <dbReference type="NCBI Taxonomy" id="2202339"/>
    <lineage>
        <taxon>Bacteria</taxon>
        <taxon>Pseudomonadati</taxon>
        <taxon>Bacteroidota</taxon>
        <taxon>Chitinophagia</taxon>
        <taxon>Chitinophagales</taxon>
        <taxon>Chitinophagaceae</taxon>
        <taxon>Chitinophaga</taxon>
    </lineage>
</organism>
<dbReference type="InterPro" id="IPR045607">
    <property type="entry name" value="DUF6452"/>
</dbReference>
<evidence type="ECO:0000313" key="1">
    <source>
        <dbReference type="EMBL" id="NLR64387.1"/>
    </source>
</evidence>
<dbReference type="EMBL" id="JABAIA010000001">
    <property type="protein sequence ID" value="NLR64387.1"/>
    <property type="molecule type" value="Genomic_DNA"/>
</dbReference>
<protein>
    <submittedName>
        <fullName evidence="1">Uncharacterized protein</fullName>
    </submittedName>
</protein>
<sequence>MRTLYQILLTCSVLIGMLACENETKVCDQTLRADFHVRFQRDSLLRVGDTILHNVRDTIMPKVTVYAIDNGVNRDSIYKIKPLKEIFLPFSPVSDSCTFFLRVDSTLTPDTLKFKYTRTKKFISPGCGFGTTFTLDTVIATKNTIDSVVINSKAVTSSNDTHLTLFFFNQ</sequence>
<dbReference type="PROSITE" id="PS51257">
    <property type="entry name" value="PROKAR_LIPOPROTEIN"/>
    <property type="match status" value="1"/>
</dbReference>
<gene>
    <name evidence="1" type="ORF">HGH92_08735</name>
</gene>
<dbReference type="Proteomes" id="UP000570474">
    <property type="component" value="Unassembled WGS sequence"/>
</dbReference>
<keyword evidence="2" id="KW-1185">Reference proteome</keyword>
<dbReference type="RefSeq" id="WP_168870345.1">
    <property type="nucleotide sequence ID" value="NZ_JABAIA010000001.1"/>
</dbReference>
<evidence type="ECO:0000313" key="2">
    <source>
        <dbReference type="Proteomes" id="UP000570474"/>
    </source>
</evidence>
<reference evidence="1 2" key="1">
    <citation type="submission" date="2020-04" db="EMBL/GenBank/DDBJ databases">
        <authorList>
            <person name="Yin C."/>
        </authorList>
    </citation>
    <scope>NUCLEOTIDE SEQUENCE [LARGE SCALE GENOMIC DNA]</scope>
    <source>
        <strain evidence="1 2">Ae27</strain>
    </source>
</reference>
<proteinExistence type="predicted"/>
<dbReference type="AlphaFoldDB" id="A0A847RUI8"/>
<comment type="caution">
    <text evidence="1">The sequence shown here is derived from an EMBL/GenBank/DDBJ whole genome shotgun (WGS) entry which is preliminary data.</text>
</comment>